<organism evidence="3 4">
    <name type="scientific">Agromyces intestinalis</name>
    <dbReference type="NCBI Taxonomy" id="2592652"/>
    <lineage>
        <taxon>Bacteria</taxon>
        <taxon>Bacillati</taxon>
        <taxon>Actinomycetota</taxon>
        <taxon>Actinomycetes</taxon>
        <taxon>Micrococcales</taxon>
        <taxon>Microbacteriaceae</taxon>
        <taxon>Agromyces</taxon>
    </lineage>
</organism>
<sequence>MRRTRHHESVPRLQRPRRGPLLIGAALAALPLALGGITAPAAWAADAITLEGGVSAPVFDYDDAIRERVYIPVAGVDQDLDGQDDVTRIEIIRPAESDDGLEVPAIIDPSPYYTTLGRGNESEFISDTDADGLNDSWPLFYDNYFVPRGYAVILAQMDGTAGSTGCPMHGGPGDIQSMKVVIDWLQGRVEGTNAAGEAVTADWHNGKAAMIGKSYDGTLANGVAATGVEGLTTIVPISAISNWYGYSRTGGVAHNTNYPSGLANTVTNPERRSLCAPTRTLLNGIDGDESGDVNPFWAERDYRTSIDDLHASVFVVHGLNDDNVRMSQVGDYWSALAERDVPRKIWLAKVGHVDPFDFRRAEWVDTLHRWFDHWLLDIDNGIMDEPQATVETAPEQYEDVASWPVPGTEPVDVYLGATAPGAAGALRLQAAAEPASLSFTGPTGSITEGNAINTPAGSQAQRLVFLSEPLTTDLRISGTARVELAASLGVTQANLSALLVDYGPSTPTPRTGEGVQNTTTTTCWGAESDADDACYLEVARRTSTVDTWRVTRGALDTSNRESLIEGEGTPVVAGQPYAFSWPLEPYDTTFAAGHRIGVVVTTNLSGYNIGGTGSATVTVDAATSRVVLPVVGGIGAAAAAGGLGVPAPVSLSFEVGDRGEPIEPQSVAFGTAPVAPADPVSADGWWLFDGWYTDAALTTPFDFAAPLVADATAYAKWKPADATAPGKGTLSNTSGWAYGLHDGTFEVVMNLWWGVPGRELRLYENGVLVSTQALTPTGTSQEARVAFTGKPNGTYVYTAELVNSRGATAASSTTVKVTDAAPAKPVVSHDNWDRDGVFTVTANLWWGTNATSYRFLLDGVEVGSGELTAATPAAQAATVALTGVAPGAHTLVAVFANANGETASAPVKVEVR</sequence>
<dbReference type="Gene3D" id="3.40.50.1820">
    <property type="entry name" value="alpha/beta hydrolase"/>
    <property type="match status" value="2"/>
</dbReference>
<dbReference type="InterPro" id="IPR013783">
    <property type="entry name" value="Ig-like_fold"/>
</dbReference>
<dbReference type="OrthoDB" id="5240615at2"/>
<dbReference type="InterPro" id="IPR029058">
    <property type="entry name" value="AB_hydrolase_fold"/>
</dbReference>
<dbReference type="Pfam" id="PF08530">
    <property type="entry name" value="PepX_C"/>
    <property type="match status" value="1"/>
</dbReference>
<dbReference type="AlphaFoldDB" id="A0A5C1YGK1"/>
<dbReference type="Proteomes" id="UP000324678">
    <property type="component" value="Chromosome"/>
</dbReference>
<dbReference type="InterPro" id="IPR008979">
    <property type="entry name" value="Galactose-bd-like_sf"/>
</dbReference>
<dbReference type="NCBIfam" id="TIGR00976">
    <property type="entry name" value="CocE_NonD"/>
    <property type="match status" value="1"/>
</dbReference>
<accession>A0A5C1YGK1</accession>
<evidence type="ECO:0000256" key="1">
    <source>
        <dbReference type="ARBA" id="ARBA00022801"/>
    </source>
</evidence>
<dbReference type="Gene3D" id="2.60.40.10">
    <property type="entry name" value="Immunoglobulins"/>
    <property type="match status" value="2"/>
</dbReference>
<dbReference type="InterPro" id="IPR014756">
    <property type="entry name" value="Ig_E-set"/>
</dbReference>
<dbReference type="GO" id="GO:0030313">
    <property type="term" value="C:cell envelope"/>
    <property type="evidence" value="ECO:0007669"/>
    <property type="project" value="UniProtKB-SubCell"/>
</dbReference>
<dbReference type="InterPro" id="IPR006311">
    <property type="entry name" value="TAT_signal"/>
</dbReference>
<dbReference type="PROSITE" id="PS51318">
    <property type="entry name" value="TAT"/>
    <property type="match status" value="1"/>
</dbReference>
<dbReference type="RefSeq" id="WP_149160757.1">
    <property type="nucleotide sequence ID" value="NZ_CP043505.1"/>
</dbReference>
<dbReference type="KEGG" id="ail:FLP10_10205"/>
<dbReference type="GO" id="GO:0008239">
    <property type="term" value="F:dipeptidyl-peptidase activity"/>
    <property type="evidence" value="ECO:0007669"/>
    <property type="project" value="InterPro"/>
</dbReference>
<dbReference type="SUPFAM" id="SSF53474">
    <property type="entry name" value="alpha/beta-Hydrolases"/>
    <property type="match status" value="1"/>
</dbReference>
<evidence type="ECO:0000259" key="2">
    <source>
        <dbReference type="SMART" id="SM00939"/>
    </source>
</evidence>
<reference evidence="3 4" key="1">
    <citation type="submission" date="2019-09" db="EMBL/GenBank/DDBJ databases">
        <title>Genome sequencing of strain KACC 19306.</title>
        <authorList>
            <person name="Heo J."/>
            <person name="Kim S.-J."/>
            <person name="Kim J.-S."/>
            <person name="Hong S.-B."/>
            <person name="Kwon S.-W."/>
        </authorList>
    </citation>
    <scope>NUCLEOTIDE SEQUENCE [LARGE SCALE GENOMIC DNA]</scope>
    <source>
        <strain evidence="3 4">KACC 19306</strain>
    </source>
</reference>
<evidence type="ECO:0000313" key="3">
    <source>
        <dbReference type="EMBL" id="QEO14738.1"/>
    </source>
</evidence>
<dbReference type="InterPro" id="IPR013736">
    <property type="entry name" value="Xaa-Pro_dipept_C"/>
</dbReference>
<keyword evidence="4" id="KW-1185">Reference proteome</keyword>
<proteinExistence type="predicted"/>
<dbReference type="GO" id="GO:0005975">
    <property type="term" value="P:carbohydrate metabolic process"/>
    <property type="evidence" value="ECO:0007669"/>
    <property type="project" value="UniProtKB-ARBA"/>
</dbReference>
<dbReference type="SUPFAM" id="SSF81296">
    <property type="entry name" value="E set domains"/>
    <property type="match status" value="2"/>
</dbReference>
<gene>
    <name evidence="3" type="ORF">FLP10_10205</name>
</gene>
<dbReference type="SUPFAM" id="SSF49785">
    <property type="entry name" value="Galactose-binding domain-like"/>
    <property type="match status" value="1"/>
</dbReference>
<name>A0A5C1YGK1_9MICO</name>
<dbReference type="EMBL" id="CP043505">
    <property type="protein sequence ID" value="QEO14738.1"/>
    <property type="molecule type" value="Genomic_DNA"/>
</dbReference>
<dbReference type="InterPro" id="IPR005674">
    <property type="entry name" value="CocE/Ser_esterase"/>
</dbReference>
<dbReference type="Pfam" id="PF02129">
    <property type="entry name" value="Peptidase_S15"/>
    <property type="match status" value="1"/>
</dbReference>
<dbReference type="InterPro" id="IPR000383">
    <property type="entry name" value="Xaa-Pro-like_dom"/>
</dbReference>
<dbReference type="Gene3D" id="2.60.120.260">
    <property type="entry name" value="Galactose-binding domain-like"/>
    <property type="match status" value="1"/>
</dbReference>
<dbReference type="Gene3D" id="2.60.40.4270">
    <property type="entry name" value="Listeria-Bacteroides repeat domain"/>
    <property type="match status" value="1"/>
</dbReference>
<evidence type="ECO:0000313" key="4">
    <source>
        <dbReference type="Proteomes" id="UP000324678"/>
    </source>
</evidence>
<feature type="domain" description="Xaa-Pro dipeptidyl-peptidase C-terminal" evidence="2">
    <location>
        <begin position="368"/>
        <end position="627"/>
    </location>
</feature>
<dbReference type="SMART" id="SM00939">
    <property type="entry name" value="PepX_C"/>
    <property type="match status" value="1"/>
</dbReference>
<protein>
    <submittedName>
        <fullName evidence="3">CocE/NonD family hydrolase</fullName>
    </submittedName>
</protein>
<keyword evidence="1 3" id="KW-0378">Hydrolase</keyword>
<dbReference type="InterPro" id="IPR042229">
    <property type="entry name" value="Listeria/Bacterioides_rpt_sf"/>
</dbReference>